<dbReference type="Gene3D" id="3.40.50.300">
    <property type="entry name" value="P-loop containing nucleotide triphosphate hydrolases"/>
    <property type="match status" value="1"/>
</dbReference>
<dbReference type="InterPro" id="IPR027417">
    <property type="entry name" value="P-loop_NTPase"/>
</dbReference>
<evidence type="ECO:0008006" key="2">
    <source>
        <dbReference type="Google" id="ProtNLM"/>
    </source>
</evidence>
<name>A0A382Y649_9ZZZZ</name>
<evidence type="ECO:0000313" key="1">
    <source>
        <dbReference type="EMBL" id="SVD78499.1"/>
    </source>
</evidence>
<organism evidence="1">
    <name type="scientific">marine metagenome</name>
    <dbReference type="NCBI Taxonomy" id="408172"/>
    <lineage>
        <taxon>unclassified sequences</taxon>
        <taxon>metagenomes</taxon>
        <taxon>ecological metagenomes</taxon>
    </lineage>
</organism>
<sequence length="37" mass="4051">MIKIEHMSKNYGPYPAVIDVSFEVLKGEIVGFLGPNG</sequence>
<accession>A0A382Y649</accession>
<dbReference type="EMBL" id="UINC01173088">
    <property type="protein sequence ID" value="SVD78499.1"/>
    <property type="molecule type" value="Genomic_DNA"/>
</dbReference>
<protein>
    <recommendedName>
        <fullName evidence="2">ABC transporter domain-containing protein</fullName>
    </recommendedName>
</protein>
<reference evidence="1" key="1">
    <citation type="submission" date="2018-05" db="EMBL/GenBank/DDBJ databases">
        <authorList>
            <person name="Lanie J.A."/>
            <person name="Ng W.-L."/>
            <person name="Kazmierczak K.M."/>
            <person name="Andrzejewski T.M."/>
            <person name="Davidsen T.M."/>
            <person name="Wayne K.J."/>
            <person name="Tettelin H."/>
            <person name="Glass J.I."/>
            <person name="Rusch D."/>
            <person name="Podicherti R."/>
            <person name="Tsui H.-C.T."/>
            <person name="Winkler M.E."/>
        </authorList>
    </citation>
    <scope>NUCLEOTIDE SEQUENCE</scope>
</reference>
<dbReference type="SUPFAM" id="SSF52540">
    <property type="entry name" value="P-loop containing nucleoside triphosphate hydrolases"/>
    <property type="match status" value="1"/>
</dbReference>
<feature type="non-terminal residue" evidence="1">
    <location>
        <position position="37"/>
    </location>
</feature>
<gene>
    <name evidence="1" type="ORF">METZ01_LOCUS431353</name>
</gene>
<proteinExistence type="predicted"/>
<dbReference type="AlphaFoldDB" id="A0A382Y649"/>